<proteinExistence type="inferred from homology"/>
<dbReference type="PRINTS" id="PR00370">
    <property type="entry name" value="FMOXYGENASE"/>
</dbReference>
<dbReference type="InterPro" id="IPR036188">
    <property type="entry name" value="FAD/NAD-bd_sf"/>
</dbReference>
<dbReference type="InterPro" id="IPR050346">
    <property type="entry name" value="FMO-like"/>
</dbReference>
<dbReference type="STRING" id="224129.A0A1W4WJM9"/>
<evidence type="ECO:0000256" key="5">
    <source>
        <dbReference type="ARBA" id="ARBA00022857"/>
    </source>
</evidence>
<dbReference type="PIRSF" id="PIRSF000332">
    <property type="entry name" value="FMO"/>
    <property type="match status" value="1"/>
</dbReference>
<dbReference type="PANTHER" id="PTHR23023">
    <property type="entry name" value="DIMETHYLANILINE MONOOXYGENASE"/>
    <property type="match status" value="1"/>
</dbReference>
<evidence type="ECO:0000256" key="2">
    <source>
        <dbReference type="ARBA" id="ARBA00009183"/>
    </source>
</evidence>
<gene>
    <name evidence="11" type="primary">LOC108736271</name>
</gene>
<dbReference type="KEGG" id="apln:108736271"/>
<feature type="chain" id="PRO_5010705246" description="Flavin-containing monooxygenase" evidence="9">
    <location>
        <begin position="20"/>
        <end position="436"/>
    </location>
</feature>
<feature type="signal peptide" evidence="9">
    <location>
        <begin position="1"/>
        <end position="19"/>
    </location>
</feature>
<evidence type="ECO:0000256" key="4">
    <source>
        <dbReference type="ARBA" id="ARBA00022827"/>
    </source>
</evidence>
<dbReference type="OrthoDB" id="66881at2759"/>
<keyword evidence="4 8" id="KW-0274">FAD</keyword>
<evidence type="ECO:0000256" key="1">
    <source>
        <dbReference type="ARBA" id="ARBA00001974"/>
    </source>
</evidence>
<evidence type="ECO:0000256" key="7">
    <source>
        <dbReference type="ARBA" id="ARBA00023033"/>
    </source>
</evidence>
<organism evidence="10 11">
    <name type="scientific">Agrilus planipennis</name>
    <name type="common">Emerald ash borer</name>
    <name type="synonym">Agrilus marcopoli</name>
    <dbReference type="NCBI Taxonomy" id="224129"/>
    <lineage>
        <taxon>Eukaryota</taxon>
        <taxon>Metazoa</taxon>
        <taxon>Ecdysozoa</taxon>
        <taxon>Arthropoda</taxon>
        <taxon>Hexapoda</taxon>
        <taxon>Insecta</taxon>
        <taxon>Pterygota</taxon>
        <taxon>Neoptera</taxon>
        <taxon>Endopterygota</taxon>
        <taxon>Coleoptera</taxon>
        <taxon>Polyphaga</taxon>
        <taxon>Elateriformia</taxon>
        <taxon>Buprestoidea</taxon>
        <taxon>Buprestidae</taxon>
        <taxon>Agrilinae</taxon>
        <taxon>Agrilus</taxon>
    </lineage>
</organism>
<comment type="similarity">
    <text evidence="2 8">Belongs to the FMO family.</text>
</comment>
<dbReference type="RefSeq" id="XP_018324129.1">
    <property type="nucleotide sequence ID" value="XM_018468627.2"/>
</dbReference>
<dbReference type="InterPro" id="IPR020946">
    <property type="entry name" value="Flavin_mOase-like"/>
</dbReference>
<dbReference type="Proteomes" id="UP000192223">
    <property type="component" value="Unplaced"/>
</dbReference>
<accession>A0A1W4WJM9</accession>
<evidence type="ECO:0000313" key="11">
    <source>
        <dbReference type="RefSeq" id="XP_018324129.1"/>
    </source>
</evidence>
<dbReference type="GeneID" id="108736271"/>
<dbReference type="Pfam" id="PF00743">
    <property type="entry name" value="FMO-like"/>
    <property type="match status" value="2"/>
</dbReference>
<dbReference type="Gene3D" id="3.50.50.60">
    <property type="entry name" value="FAD/NAD(P)-binding domain"/>
    <property type="match status" value="2"/>
</dbReference>
<evidence type="ECO:0000256" key="9">
    <source>
        <dbReference type="SAM" id="SignalP"/>
    </source>
</evidence>
<dbReference type="EC" id="1.-.-.-" evidence="8"/>
<dbReference type="SUPFAM" id="SSF51905">
    <property type="entry name" value="FAD/NAD(P)-binding domain"/>
    <property type="match status" value="2"/>
</dbReference>
<evidence type="ECO:0000313" key="10">
    <source>
        <dbReference type="Proteomes" id="UP000192223"/>
    </source>
</evidence>
<name>A0A1W4WJM9_AGRPL</name>
<dbReference type="InParanoid" id="A0A1W4WJM9"/>
<keyword evidence="3 8" id="KW-0285">Flavoprotein</keyword>
<evidence type="ECO:0000256" key="3">
    <source>
        <dbReference type="ARBA" id="ARBA00022630"/>
    </source>
</evidence>
<dbReference type="FunFam" id="3.50.50.60:FF:000138">
    <property type="entry name" value="Flavin-containing monooxygenase"/>
    <property type="match status" value="1"/>
</dbReference>
<evidence type="ECO:0000256" key="8">
    <source>
        <dbReference type="RuleBase" id="RU361177"/>
    </source>
</evidence>
<protein>
    <recommendedName>
        <fullName evidence="8">Flavin-containing monooxygenase</fullName>
        <ecNumber evidence="8">1.-.-.-</ecNumber>
    </recommendedName>
</protein>
<keyword evidence="6 8" id="KW-0560">Oxidoreductase</keyword>
<keyword evidence="5" id="KW-0521">NADP</keyword>
<sequence>MHLAFCSIIVFIFVCSNQGHQTMKVAIIGAGPSGLISAKYCADAGFDYDIYEQTGAVGGTWVYTDKTDLDENDLPVHSSMYKNLRTNLPKELMTFGGFTYPEELKRSYLYQAEVLQYFENFTKHFHIDEHIKFFSYVKQIESLTNGKWLVKLLDVKSKTETEHIYNVVMVCNGHYEKPFIPDIKGASGFEGMKLHSHAYRIAEIFTGKTVLIIGGGPSGIDISRLLSKVALKVFLSHRNVIPIKLPNSVYLKPIVKEIFKNSVVFNDGTEENIDVILYCTGYEYSYPFLSKNSDIEIVNGKWVRPLYKQIVNIEHPTMAFIGIPFAVAAIPVLEVQVRFFISSLTGHFQIPSKENMLKDFQEYVTDKKSKSMYPNYMHKMGNYLEQEKYFNDLTTTANITRVPNVVNKLYKAVKDMRNLDACYKIVDSETFEVTFC</sequence>
<keyword evidence="9" id="KW-0732">Signal</keyword>
<comment type="cofactor">
    <cofactor evidence="1 8">
        <name>FAD</name>
        <dbReference type="ChEBI" id="CHEBI:57692"/>
    </cofactor>
</comment>
<dbReference type="GO" id="GO:0004499">
    <property type="term" value="F:N,N-dimethylaniline monooxygenase activity"/>
    <property type="evidence" value="ECO:0007669"/>
    <property type="project" value="InterPro"/>
</dbReference>
<dbReference type="AlphaFoldDB" id="A0A1W4WJM9"/>
<evidence type="ECO:0000256" key="6">
    <source>
        <dbReference type="ARBA" id="ARBA00023002"/>
    </source>
</evidence>
<dbReference type="GO" id="GO:0050661">
    <property type="term" value="F:NADP binding"/>
    <property type="evidence" value="ECO:0007669"/>
    <property type="project" value="InterPro"/>
</dbReference>
<dbReference type="InterPro" id="IPR000960">
    <property type="entry name" value="Flavin_mOase"/>
</dbReference>
<keyword evidence="10" id="KW-1185">Reference proteome</keyword>
<keyword evidence="7 8" id="KW-0503">Monooxygenase</keyword>
<dbReference type="GO" id="GO:0050660">
    <property type="term" value="F:flavin adenine dinucleotide binding"/>
    <property type="evidence" value="ECO:0007669"/>
    <property type="project" value="InterPro"/>
</dbReference>
<reference evidence="11" key="1">
    <citation type="submission" date="2025-08" db="UniProtKB">
        <authorList>
            <consortium name="RefSeq"/>
        </authorList>
    </citation>
    <scope>IDENTIFICATION</scope>
    <source>
        <tissue evidence="11">Entire body</tissue>
    </source>
</reference>